<keyword evidence="2" id="KW-1185">Reference proteome</keyword>
<gene>
    <name evidence="1" type="ORF">NLG97_g5065</name>
</gene>
<dbReference type="Proteomes" id="UP001148737">
    <property type="component" value="Unassembled WGS sequence"/>
</dbReference>
<evidence type="ECO:0000313" key="2">
    <source>
        <dbReference type="Proteomes" id="UP001148737"/>
    </source>
</evidence>
<reference evidence="1" key="1">
    <citation type="submission" date="2022-07" db="EMBL/GenBank/DDBJ databases">
        <title>Genome Sequence of Lecanicillium saksenae.</title>
        <authorList>
            <person name="Buettner E."/>
        </authorList>
    </citation>
    <scope>NUCLEOTIDE SEQUENCE</scope>
    <source>
        <strain evidence="1">VT-O1</strain>
    </source>
</reference>
<accession>A0ACC1QWP9</accession>
<comment type="caution">
    <text evidence="1">The sequence shown here is derived from an EMBL/GenBank/DDBJ whole genome shotgun (WGS) entry which is preliminary data.</text>
</comment>
<sequence>MAGILSFVSGSASKSRPKATPATTVAVDALPVQDIETDQERRGRSLKHLLKANHVNYAVVYKGLQFNNTNAHNMSTAYILGANENHLNTIYDEQIKDLDPWTPSPAEVIDEDWRDFLGDRNYQRAFVDFYEDKLALKFSYDWKQEMRHVLTDGDEPLINCLIGGFGHPLNHLALAYELNSKELAMEGLSLTCIHYNDLHKYLDEPSYTKPSTLPSSSLPELISTLAEDERLQRVVTRDKHDSLEELFATHEALILDYWNAWHITDATKQFQDLQQTAVALLASSSADSYSFLVAQLLSASNSIRILLPYVPAEYHPSLLRQWWLLTIAVCLLSGRPQPNAANVIEDVGGRGWKHVIDAAINGPYLADASYIKAIRAMKEAASTWGDTDELYLRSALTFVDRFTQWSD</sequence>
<protein>
    <submittedName>
        <fullName evidence="1">Uncharacterized protein</fullName>
    </submittedName>
</protein>
<organism evidence="1 2">
    <name type="scientific">Lecanicillium saksenae</name>
    <dbReference type="NCBI Taxonomy" id="468837"/>
    <lineage>
        <taxon>Eukaryota</taxon>
        <taxon>Fungi</taxon>
        <taxon>Dikarya</taxon>
        <taxon>Ascomycota</taxon>
        <taxon>Pezizomycotina</taxon>
        <taxon>Sordariomycetes</taxon>
        <taxon>Hypocreomycetidae</taxon>
        <taxon>Hypocreales</taxon>
        <taxon>Cordycipitaceae</taxon>
        <taxon>Lecanicillium</taxon>
    </lineage>
</organism>
<name>A0ACC1QWP9_9HYPO</name>
<proteinExistence type="predicted"/>
<evidence type="ECO:0000313" key="1">
    <source>
        <dbReference type="EMBL" id="KAJ3492912.1"/>
    </source>
</evidence>
<dbReference type="EMBL" id="JANAKD010000545">
    <property type="protein sequence ID" value="KAJ3492912.1"/>
    <property type="molecule type" value="Genomic_DNA"/>
</dbReference>